<evidence type="ECO:0000256" key="1">
    <source>
        <dbReference type="ARBA" id="ARBA00022884"/>
    </source>
</evidence>
<dbReference type="PROSITE" id="PS50102">
    <property type="entry name" value="RRM"/>
    <property type="match status" value="2"/>
</dbReference>
<gene>
    <name evidence="6" type="ORF">SPRG_12252</name>
</gene>
<dbReference type="Pfam" id="PF00076">
    <property type="entry name" value="RRM_1"/>
    <property type="match status" value="1"/>
</dbReference>
<dbReference type="VEuPathDB" id="FungiDB:SPRG_12252"/>
<evidence type="ECO:0000259" key="5">
    <source>
        <dbReference type="PROSITE" id="PS50102"/>
    </source>
</evidence>
<name>A0A067BUU1_SAPPC</name>
<evidence type="ECO:0000256" key="2">
    <source>
        <dbReference type="PROSITE-ProRule" id="PRU00176"/>
    </source>
</evidence>
<sequence>MAMEAEAKDMLGDWLVRTLEPLCDADPAVLSKYVLALVQNNPEKDGLRETCLAKLDEFLGDETVGFVDRLFTSLRSKSYLQKPTPAAAAPLPPADQDRAARPRDGEEELDDRRAKRTRRSRSRSRDRDARDRKPRGEYGGRYEPPHDGHRDMMGPPGGRGGPMPPRGRRFDNWNNMPPHMAPQQPWGMYPPRQQMGYPPHPMEYDGFHGDQNNQYNNNGRRKDNSSKEKPDHEAATLRVDNVDPKYINVTKLCAHFGKFGNVVNVQMRPQFRCAFVQFATPEMAKRAFHSPVPVCNNRFIHVHFAKHAPKDLGDIPPENADPEARRQEVLEQGKKVLEEKRQLLEQDKALQAQRETLIQNQLTQYELLVSTLAAKNMLPDAERAKMDAKIADLKAQLANLQNPPLQRLQQELQALEQQEKSLGTKPQWKKRVIDNRTRWVQLTTLPEAARDKSVLEQHFSPYGAIEAVVVEGETAFVQFQERFAGEKAMKFGQTYLNTALTMAWSEQGPAPTESSSA</sequence>
<dbReference type="EMBL" id="KK583276">
    <property type="protein sequence ID" value="KDO22043.1"/>
    <property type="molecule type" value="Genomic_DNA"/>
</dbReference>
<dbReference type="Gene3D" id="3.30.70.330">
    <property type="match status" value="2"/>
</dbReference>
<dbReference type="InterPro" id="IPR012677">
    <property type="entry name" value="Nucleotide-bd_a/b_plait_sf"/>
</dbReference>
<evidence type="ECO:0000313" key="6">
    <source>
        <dbReference type="EMBL" id="KDO22043.1"/>
    </source>
</evidence>
<dbReference type="InterPro" id="IPR045137">
    <property type="entry name" value="RBM26/27"/>
</dbReference>
<dbReference type="InterPro" id="IPR002483">
    <property type="entry name" value="PWI_dom"/>
</dbReference>
<dbReference type="InterPro" id="IPR000504">
    <property type="entry name" value="RRM_dom"/>
</dbReference>
<dbReference type="CDD" id="cd12257">
    <property type="entry name" value="RRM1_RBM26_like"/>
    <property type="match status" value="1"/>
</dbReference>
<keyword evidence="1 2" id="KW-0694">RNA-binding</keyword>
<dbReference type="GeneID" id="24134229"/>
<dbReference type="PANTHER" id="PTHR14398:SF0">
    <property type="entry name" value="ZINC FINGER PROTEIN SWM"/>
    <property type="match status" value="1"/>
</dbReference>
<feature type="compositionally biased region" description="Basic and acidic residues" evidence="4">
    <location>
        <begin position="123"/>
        <end position="152"/>
    </location>
</feature>
<dbReference type="PANTHER" id="PTHR14398">
    <property type="entry name" value="RNA RECOGNITION RRM/RNP DOMAIN"/>
    <property type="match status" value="1"/>
</dbReference>
<feature type="region of interest" description="Disordered" evidence="4">
    <location>
        <begin position="82"/>
        <end position="234"/>
    </location>
</feature>
<dbReference type="AlphaFoldDB" id="A0A067BUU1"/>
<dbReference type="KEGG" id="spar:SPRG_12252"/>
<dbReference type="SUPFAM" id="SSF54928">
    <property type="entry name" value="RNA-binding domain, RBD"/>
    <property type="match status" value="2"/>
</dbReference>
<dbReference type="OMA" id="PSAKCAF"/>
<dbReference type="InterPro" id="IPR035979">
    <property type="entry name" value="RBD_domain_sf"/>
</dbReference>
<feature type="compositionally biased region" description="Basic and acidic residues" evidence="4">
    <location>
        <begin position="95"/>
        <end position="104"/>
    </location>
</feature>
<feature type="domain" description="RRM" evidence="5">
    <location>
        <begin position="438"/>
        <end position="507"/>
    </location>
</feature>
<feature type="compositionally biased region" description="Basic and acidic residues" evidence="4">
    <location>
        <begin position="220"/>
        <end position="234"/>
    </location>
</feature>
<organism evidence="6 7">
    <name type="scientific">Saprolegnia parasitica (strain CBS 223.65)</name>
    <dbReference type="NCBI Taxonomy" id="695850"/>
    <lineage>
        <taxon>Eukaryota</taxon>
        <taxon>Sar</taxon>
        <taxon>Stramenopiles</taxon>
        <taxon>Oomycota</taxon>
        <taxon>Saprolegniomycetes</taxon>
        <taxon>Saprolegniales</taxon>
        <taxon>Saprolegniaceae</taxon>
        <taxon>Saprolegnia</taxon>
    </lineage>
</organism>
<dbReference type="Pfam" id="PF01480">
    <property type="entry name" value="PWI"/>
    <property type="match status" value="1"/>
</dbReference>
<feature type="domain" description="RRM" evidence="5">
    <location>
        <begin position="235"/>
        <end position="307"/>
    </location>
</feature>
<dbReference type="STRING" id="695850.A0A067BUU1"/>
<protein>
    <recommendedName>
        <fullName evidence="5">RRM domain-containing protein</fullName>
    </recommendedName>
</protein>
<reference evidence="6 7" key="1">
    <citation type="journal article" date="2013" name="PLoS Genet.">
        <title>Distinctive expansion of potential virulence genes in the genome of the oomycete fish pathogen Saprolegnia parasitica.</title>
        <authorList>
            <person name="Jiang R.H."/>
            <person name="de Bruijn I."/>
            <person name="Haas B.J."/>
            <person name="Belmonte R."/>
            <person name="Lobach L."/>
            <person name="Christie J."/>
            <person name="van den Ackerveken G."/>
            <person name="Bottin A."/>
            <person name="Bulone V."/>
            <person name="Diaz-Moreno S.M."/>
            <person name="Dumas B."/>
            <person name="Fan L."/>
            <person name="Gaulin E."/>
            <person name="Govers F."/>
            <person name="Grenville-Briggs L.J."/>
            <person name="Horner N.R."/>
            <person name="Levin J.Z."/>
            <person name="Mammella M."/>
            <person name="Meijer H.J."/>
            <person name="Morris P."/>
            <person name="Nusbaum C."/>
            <person name="Oome S."/>
            <person name="Phillips A.J."/>
            <person name="van Rooyen D."/>
            <person name="Rzeszutek E."/>
            <person name="Saraiva M."/>
            <person name="Secombes C.J."/>
            <person name="Seidl M.F."/>
            <person name="Snel B."/>
            <person name="Stassen J.H."/>
            <person name="Sykes S."/>
            <person name="Tripathy S."/>
            <person name="van den Berg H."/>
            <person name="Vega-Arreguin J.C."/>
            <person name="Wawra S."/>
            <person name="Young S.K."/>
            <person name="Zeng Q."/>
            <person name="Dieguez-Uribeondo J."/>
            <person name="Russ C."/>
            <person name="Tyler B.M."/>
            <person name="van West P."/>
        </authorList>
    </citation>
    <scope>NUCLEOTIDE SEQUENCE [LARGE SCALE GENOMIC DNA]</scope>
    <source>
        <strain evidence="6 7">CBS 223.65</strain>
    </source>
</reference>
<dbReference type="SMART" id="SM00360">
    <property type="entry name" value="RRM"/>
    <property type="match status" value="1"/>
</dbReference>
<dbReference type="GO" id="GO:0003723">
    <property type="term" value="F:RNA binding"/>
    <property type="evidence" value="ECO:0007669"/>
    <property type="project" value="UniProtKB-UniRule"/>
</dbReference>
<dbReference type="RefSeq" id="XP_012207286.1">
    <property type="nucleotide sequence ID" value="XM_012351896.1"/>
</dbReference>
<dbReference type="GO" id="GO:0005634">
    <property type="term" value="C:nucleus"/>
    <property type="evidence" value="ECO:0007669"/>
    <property type="project" value="TreeGrafter"/>
</dbReference>
<dbReference type="Proteomes" id="UP000030745">
    <property type="component" value="Unassembled WGS sequence"/>
</dbReference>
<accession>A0A067BUU1</accession>
<evidence type="ECO:0000256" key="4">
    <source>
        <dbReference type="SAM" id="MobiDB-lite"/>
    </source>
</evidence>
<keyword evidence="3" id="KW-0175">Coiled coil</keyword>
<feature type="coiled-coil region" evidence="3">
    <location>
        <begin position="327"/>
        <end position="360"/>
    </location>
</feature>
<dbReference type="OrthoDB" id="443401at2759"/>
<evidence type="ECO:0000313" key="7">
    <source>
        <dbReference type="Proteomes" id="UP000030745"/>
    </source>
</evidence>
<proteinExistence type="predicted"/>
<keyword evidence="7" id="KW-1185">Reference proteome</keyword>
<evidence type="ECO:0000256" key="3">
    <source>
        <dbReference type="SAM" id="Coils"/>
    </source>
</evidence>